<sequence length="425" mass="47980">MDKKDYKINIIGAGLSGLVAAKVLENHGYHPEIYEAGDAVGGRIRTDIVKRYRLDRGFQVLLSEYPKAKQYLNLDKLDLKKLKPGAVIFREGRKRKIGDPLRDSSFLLTSIFSGVGSLNDKLKILKLYLELRKLDPEAIFNEPEITTMKYLQQKGFSENIIQNFFKPFFSGIFLEPDLKTSSRMFRFVFKMFGEGEAVIPALGMGEICKQLAEDLSVTKIHYNSKVKQVTDTQLILESGSEVSSHFSIIASEASPLVSNLRNQKMTWKSCHCFYFTAKQAGIEGRIIGLIADEEAIINNIFYHTSLEETETDQHLISVTIVKDTKMGISELEARVREELKKYCHIEVDEMLQHYKIKKALPDIDMLQYGLMPTETRLNNRVFLAGDQLLNGSQNAAMLSGERAALGLIETLEGGAITAEITSEYR</sequence>
<proteinExistence type="predicted"/>
<dbReference type="RefSeq" id="WP_143409620.1">
    <property type="nucleotide sequence ID" value="NZ_VHSF01000001.1"/>
</dbReference>
<dbReference type="InterPro" id="IPR002937">
    <property type="entry name" value="Amino_oxidase"/>
</dbReference>
<comment type="caution">
    <text evidence="2">The sequence shown here is derived from an EMBL/GenBank/DDBJ whole genome shotgun (WGS) entry which is preliminary data.</text>
</comment>
<keyword evidence="3" id="KW-1185">Reference proteome</keyword>
<dbReference type="SUPFAM" id="SSF51905">
    <property type="entry name" value="FAD/NAD(P)-binding domain"/>
    <property type="match status" value="1"/>
</dbReference>
<evidence type="ECO:0000313" key="3">
    <source>
        <dbReference type="Proteomes" id="UP000315131"/>
    </source>
</evidence>
<reference evidence="2 3" key="1">
    <citation type="submission" date="2019-06" db="EMBL/GenBank/DDBJ databases">
        <title>Gramella sabulilitoris sp. nov., isolated from a marine sand.</title>
        <authorList>
            <person name="Yoon J.-H."/>
        </authorList>
    </citation>
    <scope>NUCLEOTIDE SEQUENCE [LARGE SCALE GENOMIC DNA]</scope>
    <source>
        <strain evidence="2 3">HSMS-1</strain>
    </source>
</reference>
<dbReference type="Gene3D" id="3.50.50.60">
    <property type="entry name" value="FAD/NAD(P)-binding domain"/>
    <property type="match status" value="1"/>
</dbReference>
<dbReference type="AlphaFoldDB" id="A0A550I7B0"/>
<feature type="domain" description="Amine oxidase" evidence="1">
    <location>
        <begin position="15"/>
        <end position="404"/>
    </location>
</feature>
<evidence type="ECO:0000259" key="1">
    <source>
        <dbReference type="Pfam" id="PF01593"/>
    </source>
</evidence>
<dbReference type="InterPro" id="IPR036188">
    <property type="entry name" value="FAD/NAD-bd_sf"/>
</dbReference>
<accession>A0A550I7B0</accession>
<protein>
    <submittedName>
        <fullName evidence="2">FAD-dependent oxidoreductase</fullName>
    </submittedName>
</protein>
<dbReference type="Pfam" id="PF01593">
    <property type="entry name" value="Amino_oxidase"/>
    <property type="match status" value="1"/>
</dbReference>
<dbReference type="GO" id="GO:0016491">
    <property type="term" value="F:oxidoreductase activity"/>
    <property type="evidence" value="ECO:0007669"/>
    <property type="project" value="InterPro"/>
</dbReference>
<name>A0A550I7B0_9FLAO</name>
<evidence type="ECO:0000313" key="2">
    <source>
        <dbReference type="EMBL" id="TRO66841.1"/>
    </source>
</evidence>
<dbReference type="PANTHER" id="PTHR42841">
    <property type="entry name" value="AMINE OXIDASE"/>
    <property type="match status" value="1"/>
</dbReference>
<dbReference type="Proteomes" id="UP000315131">
    <property type="component" value="Unassembled WGS sequence"/>
</dbReference>
<dbReference type="OrthoDB" id="9767561at2"/>
<organism evidence="2 3">
    <name type="scientific">Christiangramia sabulilitoris</name>
    <dbReference type="NCBI Taxonomy" id="2583991"/>
    <lineage>
        <taxon>Bacteria</taxon>
        <taxon>Pseudomonadati</taxon>
        <taxon>Bacteroidota</taxon>
        <taxon>Flavobacteriia</taxon>
        <taxon>Flavobacteriales</taxon>
        <taxon>Flavobacteriaceae</taxon>
        <taxon>Christiangramia</taxon>
    </lineage>
</organism>
<gene>
    <name evidence="2" type="ORF">FGM01_02810</name>
</gene>
<dbReference type="EMBL" id="VHSF01000001">
    <property type="protein sequence ID" value="TRO66841.1"/>
    <property type="molecule type" value="Genomic_DNA"/>
</dbReference>